<dbReference type="PROSITE" id="PS50020">
    <property type="entry name" value="WW_DOMAIN_2"/>
    <property type="match status" value="1"/>
</dbReference>
<evidence type="ECO:0000313" key="4">
    <source>
        <dbReference type="EMBL" id="CAE0464619.1"/>
    </source>
</evidence>
<sequence length="805" mass="90261">MPKTSPPAAPRVQPPPPKLTPPSATTYRTQRQEELDVVRARGLAKIFNKHFTTVADRIRQEHEAAELALTEIVKRKAELTENPKEFEGAGGLTLTQLDKLHMELMKRKKDVQRKERDTQELYKRYCSQYEDNEHVARHMKLQKGSDDMSVFRQTDLMISKSTEKGEATQNTDVNRMKHLLEEGQNIADELERIATPDKVWSRVNALNGSNGIMKGVLGEDNNTPDMNLSKKLSFTPDAVAPSTDLGTPAKNMVNTPGAATELSTPMSGDVKATPTTNVAGATTTPTLRVTALGMGCDASVMDQSLYMADNNSEVSGLTDIDGATVAEAEWKLTEFLRSETENIKKMFTSEGEEEEAEEYDDIQSYSQSVFTHLGGLTFVSGESDRVGRAAKKAEEMVKQMAEATAWMNDPTLLDSDNDSDSDSYSNSEPEKPRPDWCAFWSSDHNREYYFNKKTNQTCWTKPQGVEIDFTNTKEFTSGDAASVASNATNVSIILQPSAEEKVTVRDYTKSNSTNTVAAGSTSSAAITSTSSGTYDNENSVKVFRPDTTATDNSVNSRGSSTKPSKVLQYRRKRAQQRKKKRIMAAIALTSVAGAIGYMKKDVFFPPAEIKIPLVVEVHVPAESQQVDRPATTLGSSVDFDLTSAAMKLEEVRKQKVAEQKKLVLEAARKTKIIAERKKEEERKRKGLQRKQEEERKTAEAAALKKQKEEELNMREEERTKEEKRLFATRQKEEAHRSEIEEIKEQELALMELENKEQELALFDKEMHRPWGCNIPLTYLMSRKCWRVASKNPIYDTQSLSQCMME</sequence>
<reference evidence="4" key="1">
    <citation type="submission" date="2021-01" db="EMBL/GenBank/DDBJ databases">
        <authorList>
            <person name="Corre E."/>
            <person name="Pelletier E."/>
            <person name="Niang G."/>
            <person name="Scheremetjew M."/>
            <person name="Finn R."/>
            <person name="Kale V."/>
            <person name="Holt S."/>
            <person name="Cochrane G."/>
            <person name="Meng A."/>
            <person name="Brown T."/>
            <person name="Cohen L."/>
        </authorList>
    </citation>
    <scope>NUCLEOTIDE SEQUENCE</scope>
    <source>
        <strain evidence="4">MM31A-1</strain>
    </source>
</reference>
<dbReference type="Pfam" id="PF00397">
    <property type="entry name" value="WW"/>
    <property type="match status" value="1"/>
</dbReference>
<keyword evidence="1" id="KW-0175">Coiled coil</keyword>
<dbReference type="Gene3D" id="2.20.70.10">
    <property type="match status" value="1"/>
</dbReference>
<dbReference type="PROSITE" id="PS01159">
    <property type="entry name" value="WW_DOMAIN_1"/>
    <property type="match status" value="1"/>
</dbReference>
<feature type="domain" description="WW" evidence="3">
    <location>
        <begin position="430"/>
        <end position="464"/>
    </location>
</feature>
<evidence type="ECO:0000259" key="3">
    <source>
        <dbReference type="PROSITE" id="PS50020"/>
    </source>
</evidence>
<name>A0A7S3Q3P4_9STRA</name>
<feature type="region of interest" description="Disordered" evidence="2">
    <location>
        <begin position="512"/>
        <end position="565"/>
    </location>
</feature>
<feature type="compositionally biased region" description="Basic and acidic residues" evidence="2">
    <location>
        <begin position="705"/>
        <end position="738"/>
    </location>
</feature>
<feature type="compositionally biased region" description="Basic and acidic residues" evidence="2">
    <location>
        <begin position="677"/>
        <end position="698"/>
    </location>
</feature>
<dbReference type="SUPFAM" id="SSF51045">
    <property type="entry name" value="WW domain"/>
    <property type="match status" value="1"/>
</dbReference>
<feature type="compositionally biased region" description="Pro residues" evidence="2">
    <location>
        <begin position="1"/>
        <end position="20"/>
    </location>
</feature>
<dbReference type="InterPro" id="IPR001202">
    <property type="entry name" value="WW_dom"/>
</dbReference>
<dbReference type="SMART" id="SM00456">
    <property type="entry name" value="WW"/>
    <property type="match status" value="1"/>
</dbReference>
<gene>
    <name evidence="4" type="ORF">CDEB00056_LOCUS9460</name>
</gene>
<feature type="compositionally biased region" description="Low complexity" evidence="2">
    <location>
        <begin position="512"/>
        <end position="533"/>
    </location>
</feature>
<feature type="region of interest" description="Disordered" evidence="2">
    <location>
        <begin position="405"/>
        <end position="435"/>
    </location>
</feature>
<feature type="region of interest" description="Disordered" evidence="2">
    <location>
        <begin position="677"/>
        <end position="738"/>
    </location>
</feature>
<evidence type="ECO:0000256" key="1">
    <source>
        <dbReference type="SAM" id="Coils"/>
    </source>
</evidence>
<proteinExistence type="predicted"/>
<dbReference type="CDD" id="cd00201">
    <property type="entry name" value="WW"/>
    <property type="match status" value="1"/>
</dbReference>
<accession>A0A7S3Q3P4</accession>
<dbReference type="InterPro" id="IPR036020">
    <property type="entry name" value="WW_dom_sf"/>
</dbReference>
<dbReference type="EMBL" id="HBIO01012184">
    <property type="protein sequence ID" value="CAE0464619.1"/>
    <property type="molecule type" value="Transcribed_RNA"/>
</dbReference>
<feature type="coiled-coil region" evidence="1">
    <location>
        <begin position="62"/>
        <end position="114"/>
    </location>
</feature>
<feature type="region of interest" description="Disordered" evidence="2">
    <location>
        <begin position="1"/>
        <end position="30"/>
    </location>
</feature>
<evidence type="ECO:0000256" key="2">
    <source>
        <dbReference type="SAM" id="MobiDB-lite"/>
    </source>
</evidence>
<organism evidence="4">
    <name type="scientific">Chaetoceros debilis</name>
    <dbReference type="NCBI Taxonomy" id="122233"/>
    <lineage>
        <taxon>Eukaryota</taxon>
        <taxon>Sar</taxon>
        <taxon>Stramenopiles</taxon>
        <taxon>Ochrophyta</taxon>
        <taxon>Bacillariophyta</taxon>
        <taxon>Coscinodiscophyceae</taxon>
        <taxon>Chaetocerotophycidae</taxon>
        <taxon>Chaetocerotales</taxon>
        <taxon>Chaetocerotaceae</taxon>
        <taxon>Chaetoceros</taxon>
    </lineage>
</organism>
<dbReference type="AlphaFoldDB" id="A0A7S3Q3P4"/>
<protein>
    <recommendedName>
        <fullName evidence="3">WW domain-containing protein</fullName>
    </recommendedName>
</protein>
<feature type="compositionally biased region" description="Polar residues" evidence="2">
    <location>
        <begin position="547"/>
        <end position="563"/>
    </location>
</feature>